<dbReference type="EMBL" id="JACGWJ010000007">
    <property type="protein sequence ID" value="KAL0408134.1"/>
    <property type="molecule type" value="Genomic_DNA"/>
</dbReference>
<dbReference type="Pfam" id="PF00155">
    <property type="entry name" value="Aminotran_1_2"/>
    <property type="match status" value="1"/>
</dbReference>
<sequence>MDHMVRNEENLLSKIATNNGHAENSAYFDGWKAYDSDPYHPTKNPNGVIQMGLAENQLAFDLVQEWVQNNPKASICTAEGVDDFKDIAIYQDYHGLPEFRNAVARFMGRVRGNRVQFDPDRIVMSGGATGAQETLAFCLADPGDAFLVPTPYYPG</sequence>
<dbReference type="GO" id="GO:0009693">
    <property type="term" value="P:ethylene biosynthetic process"/>
    <property type="evidence" value="ECO:0007669"/>
    <property type="project" value="UniProtKB-KW"/>
</dbReference>
<dbReference type="InterPro" id="IPR050478">
    <property type="entry name" value="Ethylene_sulfur-biosynth"/>
</dbReference>
<accession>A0AAW2TUD4</accession>
<keyword evidence="3" id="KW-0949">S-adenosyl-L-methionine</keyword>
<dbReference type="PRINTS" id="PR00753">
    <property type="entry name" value="ACCSYNTHASE"/>
</dbReference>
<evidence type="ECO:0000256" key="4">
    <source>
        <dbReference type="ARBA" id="ARBA00022898"/>
    </source>
</evidence>
<keyword evidence="5" id="KW-0456">Lyase</keyword>
<keyword evidence="2" id="KW-0266">Ethylene biosynthesis</keyword>
<dbReference type="GO" id="GO:0008483">
    <property type="term" value="F:transaminase activity"/>
    <property type="evidence" value="ECO:0007669"/>
    <property type="project" value="TreeGrafter"/>
</dbReference>
<feature type="domain" description="Aminotransferase class I/classII large" evidence="9">
    <location>
        <begin position="49"/>
        <end position="154"/>
    </location>
</feature>
<dbReference type="InterPro" id="IPR004839">
    <property type="entry name" value="Aminotransferase_I/II_large"/>
</dbReference>
<evidence type="ECO:0000256" key="8">
    <source>
        <dbReference type="ARBA" id="ARBA00049554"/>
    </source>
</evidence>
<reference evidence="10" key="1">
    <citation type="submission" date="2020-06" db="EMBL/GenBank/DDBJ databases">
        <authorList>
            <person name="Li T."/>
            <person name="Hu X."/>
            <person name="Zhang T."/>
            <person name="Song X."/>
            <person name="Zhang H."/>
            <person name="Dai N."/>
            <person name="Sheng W."/>
            <person name="Hou X."/>
            <person name="Wei L."/>
        </authorList>
    </citation>
    <scope>NUCLEOTIDE SEQUENCE</scope>
    <source>
        <strain evidence="10">G02</strain>
        <tissue evidence="10">Leaf</tissue>
    </source>
</reference>
<comment type="caution">
    <text evidence="10">The sequence shown here is derived from an EMBL/GenBank/DDBJ whole genome shotgun (WGS) entry which is preliminary data.</text>
</comment>
<dbReference type="InterPro" id="IPR015422">
    <property type="entry name" value="PyrdxlP-dep_Trfase_small"/>
</dbReference>
<evidence type="ECO:0000256" key="7">
    <source>
        <dbReference type="ARBA" id="ARBA00039053"/>
    </source>
</evidence>
<comment type="cofactor">
    <cofactor evidence="1">
        <name>pyridoxal 5'-phosphate</name>
        <dbReference type="ChEBI" id="CHEBI:597326"/>
    </cofactor>
</comment>
<proteinExistence type="predicted"/>
<evidence type="ECO:0000256" key="1">
    <source>
        <dbReference type="ARBA" id="ARBA00001933"/>
    </source>
</evidence>
<dbReference type="GO" id="GO:0030170">
    <property type="term" value="F:pyridoxal phosphate binding"/>
    <property type="evidence" value="ECO:0007669"/>
    <property type="project" value="InterPro"/>
</dbReference>
<organism evidence="10">
    <name type="scientific">Sesamum radiatum</name>
    <name type="common">Black benniseed</name>
    <dbReference type="NCBI Taxonomy" id="300843"/>
    <lineage>
        <taxon>Eukaryota</taxon>
        <taxon>Viridiplantae</taxon>
        <taxon>Streptophyta</taxon>
        <taxon>Embryophyta</taxon>
        <taxon>Tracheophyta</taxon>
        <taxon>Spermatophyta</taxon>
        <taxon>Magnoliopsida</taxon>
        <taxon>eudicotyledons</taxon>
        <taxon>Gunneridae</taxon>
        <taxon>Pentapetalae</taxon>
        <taxon>asterids</taxon>
        <taxon>lamiids</taxon>
        <taxon>Lamiales</taxon>
        <taxon>Pedaliaceae</taxon>
        <taxon>Sesamum</taxon>
    </lineage>
</organism>
<reference evidence="10" key="2">
    <citation type="journal article" date="2024" name="Plant">
        <title>Genomic evolution and insights into agronomic trait innovations of Sesamum species.</title>
        <authorList>
            <person name="Miao H."/>
            <person name="Wang L."/>
            <person name="Qu L."/>
            <person name="Liu H."/>
            <person name="Sun Y."/>
            <person name="Le M."/>
            <person name="Wang Q."/>
            <person name="Wei S."/>
            <person name="Zheng Y."/>
            <person name="Lin W."/>
            <person name="Duan Y."/>
            <person name="Cao H."/>
            <person name="Xiong S."/>
            <person name="Wang X."/>
            <person name="Wei L."/>
            <person name="Li C."/>
            <person name="Ma Q."/>
            <person name="Ju M."/>
            <person name="Zhao R."/>
            <person name="Li G."/>
            <person name="Mu C."/>
            <person name="Tian Q."/>
            <person name="Mei H."/>
            <person name="Zhang T."/>
            <person name="Gao T."/>
            <person name="Zhang H."/>
        </authorList>
    </citation>
    <scope>NUCLEOTIDE SEQUENCE</scope>
    <source>
        <strain evidence="10">G02</strain>
    </source>
</reference>
<comment type="catalytic activity">
    <reaction evidence="8">
        <text>S-adenosyl-L-methionine = 1-aminocyclopropane-1-carboxylate + S-methyl-5'-thioadenosine + H(+)</text>
        <dbReference type="Rhea" id="RHEA:21744"/>
        <dbReference type="ChEBI" id="CHEBI:15378"/>
        <dbReference type="ChEBI" id="CHEBI:17509"/>
        <dbReference type="ChEBI" id="CHEBI:58360"/>
        <dbReference type="ChEBI" id="CHEBI:59789"/>
        <dbReference type="EC" id="4.4.1.14"/>
    </reaction>
</comment>
<dbReference type="PANTHER" id="PTHR43795:SF6">
    <property type="entry name" value="1-AMINOCYCLOPROPANE-1-CARBOXYLATE SYNTHASE 6"/>
    <property type="match status" value="1"/>
</dbReference>
<dbReference type="SUPFAM" id="SSF53383">
    <property type="entry name" value="PLP-dependent transferases"/>
    <property type="match status" value="1"/>
</dbReference>
<name>A0AAW2TUD4_SESRA</name>
<dbReference type="EC" id="4.4.1.14" evidence="7"/>
<dbReference type="InterPro" id="IPR015421">
    <property type="entry name" value="PyrdxlP-dep_Trfase_major"/>
</dbReference>
<evidence type="ECO:0000256" key="5">
    <source>
        <dbReference type="ARBA" id="ARBA00023239"/>
    </source>
</evidence>
<protein>
    <recommendedName>
        <fullName evidence="7">1-aminocyclopropane-1-carboxylate synthase</fullName>
        <ecNumber evidence="7">4.4.1.14</ecNumber>
    </recommendedName>
</protein>
<evidence type="ECO:0000313" key="10">
    <source>
        <dbReference type="EMBL" id="KAL0408134.1"/>
    </source>
</evidence>
<evidence type="ECO:0000256" key="6">
    <source>
        <dbReference type="ARBA" id="ARBA00037888"/>
    </source>
</evidence>
<gene>
    <name evidence="10" type="ORF">Sradi_1747800</name>
</gene>
<dbReference type="Gene3D" id="3.40.640.10">
    <property type="entry name" value="Type I PLP-dependent aspartate aminotransferase-like (Major domain)"/>
    <property type="match status" value="1"/>
</dbReference>
<evidence type="ECO:0000256" key="3">
    <source>
        <dbReference type="ARBA" id="ARBA00022691"/>
    </source>
</evidence>
<dbReference type="InterPro" id="IPR015424">
    <property type="entry name" value="PyrdxlP-dep_Trfase"/>
</dbReference>
<dbReference type="GO" id="GO:0016847">
    <property type="term" value="F:1-aminocyclopropane-1-carboxylate synthase activity"/>
    <property type="evidence" value="ECO:0007669"/>
    <property type="project" value="UniProtKB-EC"/>
</dbReference>
<keyword evidence="4" id="KW-0663">Pyridoxal phosphate</keyword>
<dbReference type="PANTHER" id="PTHR43795">
    <property type="entry name" value="BIFUNCTIONAL ASPARTATE AMINOTRANSFERASE AND GLUTAMATE/ASPARTATE-PREPHENATE AMINOTRANSFERASE-RELATED"/>
    <property type="match status" value="1"/>
</dbReference>
<dbReference type="Gene3D" id="3.90.1150.10">
    <property type="entry name" value="Aspartate Aminotransferase, domain 1"/>
    <property type="match status" value="1"/>
</dbReference>
<comment type="pathway">
    <text evidence="6">Alkene biosynthesis; ethylene biosynthesis via S-adenosyl-L-methionine; ethylene from S-adenosyl-L-methionine: step 1/2.</text>
</comment>
<evidence type="ECO:0000256" key="2">
    <source>
        <dbReference type="ARBA" id="ARBA00022666"/>
    </source>
</evidence>
<evidence type="ECO:0000259" key="9">
    <source>
        <dbReference type="Pfam" id="PF00155"/>
    </source>
</evidence>
<dbReference type="AlphaFoldDB" id="A0AAW2TUD4"/>